<organism evidence="1 2">
    <name type="scientific">Elaeophora elaphi</name>
    <dbReference type="NCBI Taxonomy" id="1147741"/>
    <lineage>
        <taxon>Eukaryota</taxon>
        <taxon>Metazoa</taxon>
        <taxon>Ecdysozoa</taxon>
        <taxon>Nematoda</taxon>
        <taxon>Chromadorea</taxon>
        <taxon>Rhabditida</taxon>
        <taxon>Spirurina</taxon>
        <taxon>Spiruromorpha</taxon>
        <taxon>Filarioidea</taxon>
        <taxon>Onchocercidae</taxon>
        <taxon>Elaeophora</taxon>
    </lineage>
</organism>
<evidence type="ECO:0000313" key="1">
    <source>
        <dbReference type="Proteomes" id="UP000050640"/>
    </source>
</evidence>
<dbReference type="Proteomes" id="UP000050640">
    <property type="component" value="Unplaced"/>
</dbReference>
<dbReference type="AlphaFoldDB" id="A0A0R3S579"/>
<accession>A0A0R3S579</accession>
<keyword evidence="1" id="KW-1185">Reference proteome</keyword>
<proteinExistence type="predicted"/>
<reference evidence="2" key="1">
    <citation type="submission" date="2017-02" db="UniProtKB">
        <authorList>
            <consortium name="WormBaseParasite"/>
        </authorList>
    </citation>
    <scope>IDENTIFICATION</scope>
</reference>
<dbReference type="WBParaSite" id="EEL_0000994801-mRNA-1">
    <property type="protein sequence ID" value="EEL_0000994801-mRNA-1"/>
    <property type="gene ID" value="EEL_0000994801"/>
</dbReference>
<evidence type="ECO:0000313" key="2">
    <source>
        <dbReference type="WBParaSite" id="EEL_0000994801-mRNA-1"/>
    </source>
</evidence>
<name>A0A0R3S579_9BILA</name>
<protein>
    <submittedName>
        <fullName evidence="2">Inhibitor_I29 domain-containing protein</fullName>
    </submittedName>
</protein>
<sequence>MPERLCEKSKQIAREPWHRYVLPGYDGGDGFPEYRFDWELFGEAAFYTSVNMSIQAVTFSCFSRAILSDTDLLSLTNEPATTLSSNTDPVLHISESEVKGDEGGYDTDEELAREMAALDLPTSFGGSGREKRRSRCERKHRNYRIREKSPHHESLSDYLFCNGMYLERKSWCHDYPESFSTAQAAENFDEYTDRNYTPYALLKEHDQAIAFFGDSDSKLDHKKGDCSGCWFHLRKSSIKDQIKGSYMDQVECSVKNDEQRYPIDGEDRHWASNDLFKRDHDWNSLYLKHKEAVESRIAKDYEKYSKESHKRRCLEFSDKLALVGLTCKMEDLSNNEDDDDYLETGISGFQRQRGFQIADIHYDFQIPKRIIQKNRRTHPHTNKTANDTNVCFLIWFDEFKEYIINVIMVQQKHFYVISRNLIEVEFHLMDIS</sequence>
<dbReference type="STRING" id="1147741.A0A0R3S579"/>